<dbReference type="InterPro" id="IPR035437">
    <property type="entry name" value="SNase_OB-fold_sf"/>
</dbReference>
<dbReference type="InterPro" id="IPR016071">
    <property type="entry name" value="Staphylococal_nuclease_OB-fold"/>
</dbReference>
<dbReference type="PANTHER" id="PTHR12302:SF26">
    <property type="entry name" value="BLR1266 PROTEIN"/>
    <property type="match status" value="1"/>
</dbReference>
<reference evidence="3 4" key="1">
    <citation type="submission" date="2014-07" db="EMBL/GenBank/DDBJ databases">
        <title>Draft genome sequence of Thalassospira profundimaris PR54-5.</title>
        <authorList>
            <person name="Lai Q."/>
            <person name="Shao Z."/>
        </authorList>
    </citation>
    <scope>NUCLEOTIDE SEQUENCE [LARGE SCALE GENOMIC DNA]</scope>
    <source>
        <strain evidence="3 4">PR54-5</strain>
    </source>
</reference>
<proteinExistence type="predicted"/>
<evidence type="ECO:0000256" key="1">
    <source>
        <dbReference type="SAM" id="SignalP"/>
    </source>
</evidence>
<dbReference type="PROSITE" id="PS50830">
    <property type="entry name" value="TNASE_3"/>
    <property type="match status" value="1"/>
</dbReference>
<accession>A0A367WXC7</accession>
<dbReference type="SMART" id="SM00318">
    <property type="entry name" value="SNc"/>
    <property type="match status" value="1"/>
</dbReference>
<protein>
    <recommendedName>
        <fullName evidence="2">TNase-like domain-containing protein</fullName>
    </recommendedName>
</protein>
<dbReference type="PANTHER" id="PTHR12302">
    <property type="entry name" value="EBNA2 BINDING PROTEIN P100"/>
    <property type="match status" value="1"/>
</dbReference>
<evidence type="ECO:0000313" key="4">
    <source>
        <dbReference type="Proteomes" id="UP000252255"/>
    </source>
</evidence>
<sequence length="231" mass="25468">MTSNSALKSLPIASSSIVLCLLAFLSFMPINANAGGVNGKASVIDGDTLEIRGERIRLHGIDAPESSQLCEDVNGRTWACGQRATEALRAIIGTQDVLCSGSSKDRYGRLIAVCEAEVVLNEFMVRSGWALAYRTYSLDYVHQEQLASNNKVGIWAGQFVSPWEWRRGVRLAKTVNSDCPVKGNIAKSGERIYHVPTGMYYSRTKIDLSKGERCFSDETEAIQAGWRKSRR</sequence>
<dbReference type="AlphaFoldDB" id="A0A367WXC7"/>
<dbReference type="Pfam" id="PF00565">
    <property type="entry name" value="SNase"/>
    <property type="match status" value="1"/>
</dbReference>
<name>A0A367WXC7_9PROT</name>
<feature type="chain" id="PRO_5017008645" description="TNase-like domain-containing protein" evidence="1">
    <location>
        <begin position="35"/>
        <end position="231"/>
    </location>
</feature>
<gene>
    <name evidence="3" type="ORF">TH30_09710</name>
</gene>
<organism evidence="3 4">
    <name type="scientific">Thalassospira profundimaris</name>
    <dbReference type="NCBI Taxonomy" id="502049"/>
    <lineage>
        <taxon>Bacteria</taxon>
        <taxon>Pseudomonadati</taxon>
        <taxon>Pseudomonadota</taxon>
        <taxon>Alphaproteobacteria</taxon>
        <taxon>Rhodospirillales</taxon>
        <taxon>Thalassospiraceae</taxon>
        <taxon>Thalassospira</taxon>
    </lineage>
</organism>
<evidence type="ECO:0000313" key="3">
    <source>
        <dbReference type="EMBL" id="RCK46096.1"/>
    </source>
</evidence>
<dbReference type="Proteomes" id="UP000252255">
    <property type="component" value="Unassembled WGS sequence"/>
</dbReference>
<feature type="domain" description="TNase-like" evidence="2">
    <location>
        <begin position="43"/>
        <end position="157"/>
    </location>
</feature>
<evidence type="ECO:0000259" key="2">
    <source>
        <dbReference type="PROSITE" id="PS50830"/>
    </source>
</evidence>
<keyword evidence="1" id="KW-0732">Signal</keyword>
<dbReference type="EMBL" id="JPWI01000005">
    <property type="protein sequence ID" value="RCK46096.1"/>
    <property type="molecule type" value="Genomic_DNA"/>
</dbReference>
<feature type="signal peptide" evidence="1">
    <location>
        <begin position="1"/>
        <end position="34"/>
    </location>
</feature>
<comment type="caution">
    <text evidence="3">The sequence shown here is derived from an EMBL/GenBank/DDBJ whole genome shotgun (WGS) entry which is preliminary data.</text>
</comment>
<dbReference type="SUPFAM" id="SSF50199">
    <property type="entry name" value="Staphylococcal nuclease"/>
    <property type="match status" value="1"/>
</dbReference>
<dbReference type="Gene3D" id="2.40.50.90">
    <property type="match status" value="1"/>
</dbReference>